<evidence type="ECO:0000313" key="2">
    <source>
        <dbReference type="Proteomes" id="UP001303587"/>
    </source>
</evidence>
<evidence type="ECO:0000313" key="1">
    <source>
        <dbReference type="EMBL" id="WNY25165.1"/>
    </source>
</evidence>
<accession>A0AA96V3F1</accession>
<dbReference type="Proteomes" id="UP001303587">
    <property type="component" value="Chromosome"/>
</dbReference>
<dbReference type="AlphaFoldDB" id="A0AA96V3F1"/>
<reference evidence="1 2" key="1">
    <citation type="submission" date="2023-07" db="EMBL/GenBank/DDBJ databases">
        <title>Closed genoem sequence of Methanosarcinaceae archaeon Ac7.</title>
        <authorList>
            <person name="Poehlein A."/>
            <person name="Protasov E."/>
            <person name="Platt K."/>
            <person name="Reeh H."/>
            <person name="Daniel R."/>
            <person name="Brune A."/>
        </authorList>
    </citation>
    <scope>NUCLEOTIDE SEQUENCE [LARGE SCALE GENOMIC DNA]</scope>
    <source>
        <strain evidence="1 2">Ac7</strain>
    </source>
</reference>
<keyword evidence="2" id="KW-1185">Reference proteome</keyword>
<gene>
    <name evidence="1" type="ORF">MsAc7_07070</name>
</gene>
<organism evidence="1 2">
    <name type="scientific">Methanolapillus millepedarum</name>
    <dbReference type="NCBI Taxonomy" id="3028296"/>
    <lineage>
        <taxon>Archaea</taxon>
        <taxon>Methanobacteriati</taxon>
        <taxon>Methanobacteriota</taxon>
        <taxon>Stenosarchaea group</taxon>
        <taxon>Methanomicrobia</taxon>
        <taxon>Methanosarcinales</taxon>
        <taxon>Methanosarcinaceae</taxon>
        <taxon>Methanolapillus</taxon>
    </lineage>
</organism>
<proteinExistence type="predicted"/>
<sequence length="294" mass="34917">MKAVEVYEDSLIKRLQFEASEVMDADKTVSINQIEMCWNQELPYDTVHYLSDKFDFFVENGLETVTLHSETPLLVTKYHSDIDPTEDRMAHKIYKKSKKILRNEIVLGNELKTDSPISNQTLSDFFFTDSQTAKKFVYFKFILQYLRNTVGIKEEKYWHGYKRFISERRGDEEWKTSYLQAVLGKSGINKAFQDVEFFDVFVDHLEAHGCVQRRFFKGWTDKKYRVNVVESREFERKGRGKYRPQEISHLFKIVCEYRKHREYLRKAYPDNIDALAEIYHPFDTGIQSGLSQNK</sequence>
<protein>
    <submittedName>
        <fullName evidence="1">Uncharacterized protein</fullName>
    </submittedName>
</protein>
<name>A0AA96V3F1_9EURY</name>
<dbReference type="GeneID" id="89229819"/>
<dbReference type="EMBL" id="CP131060">
    <property type="protein sequence ID" value="WNY25165.1"/>
    <property type="molecule type" value="Genomic_DNA"/>
</dbReference>
<dbReference type="RefSeq" id="WP_338103203.1">
    <property type="nucleotide sequence ID" value="NZ_CP131060.1"/>
</dbReference>